<dbReference type="PANTHER" id="PTHR19849:SF1">
    <property type="entry name" value="F-BOX_WD REPEAT-CONTAINING PROTEIN 7"/>
    <property type="match status" value="1"/>
</dbReference>
<dbReference type="Gene3D" id="2.130.10.10">
    <property type="entry name" value="YVTN repeat-like/Quinoprotein amine dehydrogenase"/>
    <property type="match status" value="1"/>
</dbReference>
<dbReference type="InterPro" id="IPR015943">
    <property type="entry name" value="WD40/YVTN_repeat-like_dom_sf"/>
</dbReference>
<dbReference type="GO" id="GO:0005737">
    <property type="term" value="C:cytoplasm"/>
    <property type="evidence" value="ECO:0007669"/>
    <property type="project" value="TreeGrafter"/>
</dbReference>
<feature type="compositionally biased region" description="Acidic residues" evidence="4">
    <location>
        <begin position="273"/>
        <end position="288"/>
    </location>
</feature>
<feature type="compositionally biased region" description="Low complexity" evidence="4">
    <location>
        <begin position="201"/>
        <end position="210"/>
    </location>
</feature>
<keyword evidence="1" id="KW-0853">WD repeat</keyword>
<dbReference type="Pfam" id="PF00400">
    <property type="entry name" value="WD40"/>
    <property type="match status" value="2"/>
</dbReference>
<comment type="caution">
    <text evidence="5">The sequence shown here is derived from an EMBL/GenBank/DDBJ whole genome shotgun (WGS) entry which is preliminary data.</text>
</comment>
<dbReference type="AlphaFoldDB" id="A0A2P6N2C0"/>
<name>A0A2P6N2C0_9EUKA</name>
<feature type="region of interest" description="Disordered" evidence="4">
    <location>
        <begin position="188"/>
        <end position="238"/>
    </location>
</feature>
<evidence type="ECO:0000256" key="3">
    <source>
        <dbReference type="SAM" id="Coils"/>
    </source>
</evidence>
<dbReference type="PANTHER" id="PTHR19849">
    <property type="entry name" value="PHOSPHOLIPASE A-2-ACTIVATING PROTEIN"/>
    <property type="match status" value="1"/>
</dbReference>
<dbReference type="Proteomes" id="UP000241769">
    <property type="component" value="Unassembled WGS sequence"/>
</dbReference>
<feature type="region of interest" description="Disordered" evidence="4">
    <location>
        <begin position="53"/>
        <end position="83"/>
    </location>
</feature>
<dbReference type="GO" id="GO:0010992">
    <property type="term" value="P:ubiquitin recycling"/>
    <property type="evidence" value="ECO:0007669"/>
    <property type="project" value="TreeGrafter"/>
</dbReference>
<dbReference type="STRING" id="1890364.A0A2P6N2C0"/>
<dbReference type="SMART" id="SM00320">
    <property type="entry name" value="WD40"/>
    <property type="match status" value="4"/>
</dbReference>
<feature type="coiled-coil region" evidence="3">
    <location>
        <begin position="340"/>
        <end position="445"/>
    </location>
</feature>
<dbReference type="SUPFAM" id="SSF50978">
    <property type="entry name" value="WD40 repeat-like"/>
    <property type="match status" value="1"/>
</dbReference>
<keyword evidence="3" id="KW-0175">Coiled coil</keyword>
<dbReference type="InterPro" id="IPR036322">
    <property type="entry name" value="WD40_repeat_dom_sf"/>
</dbReference>
<proteinExistence type="predicted"/>
<sequence>MNPLRSSTPLAHSASEIHFRRPYHHEPYMHYSPNGMSSKLMDSVTEQVLRPELDRKTSLPVMRSASSAGGEPSAMTKNQSHPSKRHSTYLWKSVMTPVQLVSVRQGKQEVCSEILMVANTDIPLKDLREFLASSLGGNADQIETLECSSGSWNEDTVWIGIPDSRTLWKQLAGGIKCYRVKWKDTSDAPTWGSSRENHGLSRVPSRSVPSTPLMMESSEDEEVPEMSVNTSAEEDIEREQKIRRKHQRMLINQLGARTDPRDQMWERNFHENSDEESSSESSDDEVDYNDMRDERQLNVVLERERNNYSKIIHREKISAENLAKTKDTMRSLIVRISHYKAMLEQDKESLSRKFADLEKIRQDIMSQNATLRNEKSEVMVDLRENRDELQDYQDQHDEIVQKERDDIQTIKRQDTAALMTYMKDIEELEEMNEMLTKEDESYHTKIRVIRSKHAKILADYISEKEKSEFIKKKSEGISQINDSLVQQIRRFQSEPMTMESRRAIQHVTEEAEAAITKILDTSTENEENDHRSHRTDISESIGRRVSVVDDDLQREAMFILKSSATSEGGNVMESYVTVSCLDPQQGEKAQVRCMTALDDIIWTGYSDGCIRLYHMETGELLEERRGHTASILDIKAIRQDSVWTSSKDKTICIWSPQKHQALKKLATTICNSMAEVESEVWASGIDGSIRIFDSKNGKTKKELKDCGATCLLTRLTRVWSGTETDILVWNSTTHKVTQQLRGHERTINALCNVGPYEVWSSSSDKTLRCWNAETYQCLRLLHYDNRIQCMFEIRATGTVWCGTFDVVVCMWNAKTYEMVTEFRTKHKNGGVNGMLLDSRDRVWTAGSDGLIYVWQRRSEVIGAHRKSAMLNQDVMNDPNALTNTTPSQSPDFVVTSPTNERLEYLSATPPQLQKTASRASFSLKRLTSFIHRNNQS</sequence>
<keyword evidence="2" id="KW-0677">Repeat</keyword>
<protein>
    <submittedName>
        <fullName evidence="5">Uncharacterized protein</fullName>
    </submittedName>
</protein>
<gene>
    <name evidence="5" type="ORF">PROFUN_11619</name>
</gene>
<dbReference type="GO" id="GO:0043161">
    <property type="term" value="P:proteasome-mediated ubiquitin-dependent protein catabolic process"/>
    <property type="evidence" value="ECO:0007669"/>
    <property type="project" value="TreeGrafter"/>
</dbReference>
<dbReference type="GO" id="GO:0043130">
    <property type="term" value="F:ubiquitin binding"/>
    <property type="evidence" value="ECO:0007669"/>
    <property type="project" value="TreeGrafter"/>
</dbReference>
<keyword evidence="6" id="KW-1185">Reference proteome</keyword>
<evidence type="ECO:0000256" key="4">
    <source>
        <dbReference type="SAM" id="MobiDB-lite"/>
    </source>
</evidence>
<dbReference type="GO" id="GO:0005634">
    <property type="term" value="C:nucleus"/>
    <property type="evidence" value="ECO:0007669"/>
    <property type="project" value="TreeGrafter"/>
</dbReference>
<organism evidence="5 6">
    <name type="scientific">Planoprotostelium fungivorum</name>
    <dbReference type="NCBI Taxonomy" id="1890364"/>
    <lineage>
        <taxon>Eukaryota</taxon>
        <taxon>Amoebozoa</taxon>
        <taxon>Evosea</taxon>
        <taxon>Variosea</taxon>
        <taxon>Cavosteliida</taxon>
        <taxon>Cavosteliaceae</taxon>
        <taxon>Planoprotostelium</taxon>
    </lineage>
</organism>
<evidence type="ECO:0000256" key="2">
    <source>
        <dbReference type="ARBA" id="ARBA00022737"/>
    </source>
</evidence>
<accession>A0A2P6N2C0</accession>
<reference evidence="5 6" key="1">
    <citation type="journal article" date="2018" name="Genome Biol. Evol.">
        <title>Multiple Roots of Fruiting Body Formation in Amoebozoa.</title>
        <authorList>
            <person name="Hillmann F."/>
            <person name="Forbes G."/>
            <person name="Novohradska S."/>
            <person name="Ferling I."/>
            <person name="Riege K."/>
            <person name="Groth M."/>
            <person name="Westermann M."/>
            <person name="Marz M."/>
            <person name="Spaller T."/>
            <person name="Winckler T."/>
            <person name="Schaap P."/>
            <person name="Glockner G."/>
        </authorList>
    </citation>
    <scope>NUCLEOTIDE SEQUENCE [LARGE SCALE GENOMIC DNA]</scope>
    <source>
        <strain evidence="5 6">Jena</strain>
    </source>
</reference>
<dbReference type="InParanoid" id="A0A2P6N2C0"/>
<evidence type="ECO:0000313" key="6">
    <source>
        <dbReference type="Proteomes" id="UP000241769"/>
    </source>
</evidence>
<dbReference type="InterPro" id="IPR001680">
    <property type="entry name" value="WD40_rpt"/>
</dbReference>
<evidence type="ECO:0000256" key="1">
    <source>
        <dbReference type="ARBA" id="ARBA00022574"/>
    </source>
</evidence>
<feature type="region of interest" description="Disordered" evidence="4">
    <location>
        <begin position="270"/>
        <end position="291"/>
    </location>
</feature>
<dbReference type="OrthoDB" id="28370at2759"/>
<evidence type="ECO:0000313" key="5">
    <source>
        <dbReference type="EMBL" id="PRP78107.1"/>
    </source>
</evidence>
<dbReference type="EMBL" id="MDYQ01000240">
    <property type="protein sequence ID" value="PRP78107.1"/>
    <property type="molecule type" value="Genomic_DNA"/>
</dbReference>